<name>A0A562V348_9ACTN</name>
<keyword evidence="3" id="KW-1185">Reference proteome</keyword>
<reference evidence="2 3" key="1">
    <citation type="journal article" date="2013" name="Stand. Genomic Sci.">
        <title>Genomic Encyclopedia of Type Strains, Phase I: The one thousand microbial genomes (KMG-I) project.</title>
        <authorList>
            <person name="Kyrpides N.C."/>
            <person name="Woyke T."/>
            <person name="Eisen J.A."/>
            <person name="Garrity G."/>
            <person name="Lilburn T.G."/>
            <person name="Beck B.J."/>
            <person name="Whitman W.B."/>
            <person name="Hugenholtz P."/>
            <person name="Klenk H.P."/>
        </authorList>
    </citation>
    <scope>NUCLEOTIDE SEQUENCE [LARGE SCALE GENOMIC DNA]</scope>
    <source>
        <strain evidence="2 3">DSM 45044</strain>
    </source>
</reference>
<feature type="region of interest" description="Disordered" evidence="1">
    <location>
        <begin position="416"/>
        <end position="450"/>
    </location>
</feature>
<evidence type="ECO:0000256" key="1">
    <source>
        <dbReference type="SAM" id="MobiDB-lite"/>
    </source>
</evidence>
<evidence type="ECO:0000313" key="3">
    <source>
        <dbReference type="Proteomes" id="UP000321617"/>
    </source>
</evidence>
<accession>A0A562V348</accession>
<dbReference type="AlphaFoldDB" id="A0A562V348"/>
<gene>
    <name evidence="2" type="ORF">LX16_2997</name>
</gene>
<evidence type="ECO:0000313" key="2">
    <source>
        <dbReference type="EMBL" id="TWJ12242.1"/>
    </source>
</evidence>
<dbReference type="EMBL" id="VLLL01000006">
    <property type="protein sequence ID" value="TWJ12242.1"/>
    <property type="molecule type" value="Genomic_DNA"/>
</dbReference>
<sequence>MSWDPMGKAAEVQKAAMAALKAEKARDQVRGRQDVHPGPPAYDDTDFLLIAALPAAFAWLEPRDPSGLLAKAAALESASDTLKGASTGTEVMTTTLLTQFSSSTVHAFCAYAGKMGRVSVRQHMLAGELANAARNIEGYLRSAAHDVDDAADKAIKALHHIETHGSGTGGDSLRRALAGTVLGVLGAAVPASRGVSVLFALIDGIQGVIGTTAPETGPDLGGDTIGDVVANLVSTLTARRRELSDLDDEISGILEKDAATVAGLGEKLCPSRQLMSDGRGDLRPEPGGILADLGKLYFYATDMLPTLASEFAAANRSVAAAHGGGPAMGPAAGVWDALCLELQQATGNTADNLHDAADVLERAALDFGDADGFTRTRIEESADDARGIVAPDEIYDPRGDEVLPVIPDGPSCLGDYTGPPDIVPDLPGGDTRPDTGADGLAQLLVPPVAR</sequence>
<protein>
    <submittedName>
        <fullName evidence="2">Uncharacterized protein</fullName>
    </submittedName>
</protein>
<organism evidence="2 3">
    <name type="scientific">Stackebrandtia albiflava</name>
    <dbReference type="NCBI Taxonomy" id="406432"/>
    <lineage>
        <taxon>Bacteria</taxon>
        <taxon>Bacillati</taxon>
        <taxon>Actinomycetota</taxon>
        <taxon>Actinomycetes</taxon>
        <taxon>Glycomycetales</taxon>
        <taxon>Glycomycetaceae</taxon>
        <taxon>Stackebrandtia</taxon>
    </lineage>
</organism>
<proteinExistence type="predicted"/>
<dbReference type="Proteomes" id="UP000321617">
    <property type="component" value="Unassembled WGS sequence"/>
</dbReference>
<dbReference type="RefSeq" id="WP_147139196.1">
    <property type="nucleotide sequence ID" value="NZ_BAABIJ010000002.1"/>
</dbReference>
<comment type="caution">
    <text evidence="2">The sequence shown here is derived from an EMBL/GenBank/DDBJ whole genome shotgun (WGS) entry which is preliminary data.</text>
</comment>